<evidence type="ECO:0000259" key="2">
    <source>
        <dbReference type="Pfam" id="PF13581"/>
    </source>
</evidence>
<dbReference type="AlphaFoldDB" id="A0A931DMC9"/>
<proteinExistence type="predicted"/>
<dbReference type="Proteomes" id="UP000614047">
    <property type="component" value="Unassembled WGS sequence"/>
</dbReference>
<dbReference type="PANTHER" id="PTHR35526:SF3">
    <property type="entry name" value="ANTI-SIGMA-F FACTOR RSBW"/>
    <property type="match status" value="1"/>
</dbReference>
<dbReference type="InterPro" id="IPR036890">
    <property type="entry name" value="HATPase_C_sf"/>
</dbReference>
<keyword evidence="1" id="KW-0808">Transferase</keyword>
<dbReference type="GO" id="GO:0004674">
    <property type="term" value="F:protein serine/threonine kinase activity"/>
    <property type="evidence" value="ECO:0007669"/>
    <property type="project" value="UniProtKB-KW"/>
</dbReference>
<dbReference type="EMBL" id="JADOUA010000001">
    <property type="protein sequence ID" value="MBG6092182.1"/>
    <property type="molecule type" value="Genomic_DNA"/>
</dbReference>
<accession>A0A931DMC9</accession>
<dbReference type="CDD" id="cd16936">
    <property type="entry name" value="HATPase_RsbW-like"/>
    <property type="match status" value="1"/>
</dbReference>
<comment type="caution">
    <text evidence="3">The sequence shown here is derived from an EMBL/GenBank/DDBJ whole genome shotgun (WGS) entry which is preliminary data.</text>
</comment>
<keyword evidence="1" id="KW-0723">Serine/threonine-protein kinase</keyword>
<evidence type="ECO:0000256" key="1">
    <source>
        <dbReference type="ARBA" id="ARBA00022527"/>
    </source>
</evidence>
<reference evidence="3" key="1">
    <citation type="submission" date="2020-11" db="EMBL/GenBank/DDBJ databases">
        <title>Sequencing the genomes of 1000 actinobacteria strains.</title>
        <authorList>
            <person name="Klenk H.-P."/>
        </authorList>
    </citation>
    <scope>NUCLEOTIDE SEQUENCE</scope>
    <source>
        <strain evidence="3">DSM 43175</strain>
    </source>
</reference>
<dbReference type="RefSeq" id="WP_197014397.1">
    <property type="nucleotide sequence ID" value="NZ_BAABES010000012.1"/>
</dbReference>
<dbReference type="Pfam" id="PF13581">
    <property type="entry name" value="HATPase_c_2"/>
    <property type="match status" value="1"/>
</dbReference>
<evidence type="ECO:0000313" key="3">
    <source>
        <dbReference type="EMBL" id="MBG6092182.1"/>
    </source>
</evidence>
<keyword evidence="4" id="KW-1185">Reference proteome</keyword>
<feature type="domain" description="Histidine kinase/HSP90-like ATPase" evidence="2">
    <location>
        <begin position="33"/>
        <end position="144"/>
    </location>
</feature>
<gene>
    <name evidence="3" type="ORF">IW256_006295</name>
</gene>
<keyword evidence="1" id="KW-0418">Kinase</keyword>
<name>A0A931DMC9_9ACTN</name>
<dbReference type="PANTHER" id="PTHR35526">
    <property type="entry name" value="ANTI-SIGMA-F FACTOR RSBW-RELATED"/>
    <property type="match status" value="1"/>
</dbReference>
<evidence type="ECO:0000313" key="4">
    <source>
        <dbReference type="Proteomes" id="UP000614047"/>
    </source>
</evidence>
<sequence>MTPSESRVCPRPDSCCEAGGRVLGAISLPGVTRSAPEARAFVGRIARTCLTVAEDVQGDIDLCVSEMVANACEHTASGKGGRIGVVVAVKREVVRVTVVDDGGAAGKPHVAEAFGENGRGLLLVEALALDWGVDEARTGTAVWAEFPAALTRMPADPRCRGSEGCQVRAP</sequence>
<protein>
    <submittedName>
        <fullName evidence="3">Anti-sigma regulatory factor (Ser/Thr protein kinase)</fullName>
    </submittedName>
</protein>
<dbReference type="InterPro" id="IPR050267">
    <property type="entry name" value="Anti-sigma-factor_SerPK"/>
</dbReference>
<dbReference type="SUPFAM" id="SSF55874">
    <property type="entry name" value="ATPase domain of HSP90 chaperone/DNA topoisomerase II/histidine kinase"/>
    <property type="match status" value="1"/>
</dbReference>
<dbReference type="Gene3D" id="3.30.565.10">
    <property type="entry name" value="Histidine kinase-like ATPase, C-terminal domain"/>
    <property type="match status" value="1"/>
</dbReference>
<dbReference type="InterPro" id="IPR003594">
    <property type="entry name" value="HATPase_dom"/>
</dbReference>
<organism evidence="3 4">
    <name type="scientific">Actinomadura viridis</name>
    <dbReference type="NCBI Taxonomy" id="58110"/>
    <lineage>
        <taxon>Bacteria</taxon>
        <taxon>Bacillati</taxon>
        <taxon>Actinomycetota</taxon>
        <taxon>Actinomycetes</taxon>
        <taxon>Streptosporangiales</taxon>
        <taxon>Thermomonosporaceae</taxon>
        <taxon>Actinomadura</taxon>
    </lineage>
</organism>